<dbReference type="EMBL" id="CM042055">
    <property type="protein sequence ID" value="KAI3702160.1"/>
    <property type="molecule type" value="Genomic_DNA"/>
</dbReference>
<reference evidence="2" key="1">
    <citation type="journal article" date="2022" name="Mol. Ecol. Resour.">
        <title>The genomes of chicory, endive, great burdock and yacon provide insights into Asteraceae palaeo-polyploidization history and plant inulin production.</title>
        <authorList>
            <person name="Fan W."/>
            <person name="Wang S."/>
            <person name="Wang H."/>
            <person name="Wang A."/>
            <person name="Jiang F."/>
            <person name="Liu H."/>
            <person name="Zhao H."/>
            <person name="Xu D."/>
            <person name="Zhang Y."/>
        </authorList>
    </citation>
    <scope>NUCLEOTIDE SEQUENCE [LARGE SCALE GENOMIC DNA]</scope>
    <source>
        <strain evidence="2">cv. Niubang</strain>
    </source>
</reference>
<organism evidence="1 2">
    <name type="scientific">Arctium lappa</name>
    <name type="common">Greater burdock</name>
    <name type="synonym">Lappa major</name>
    <dbReference type="NCBI Taxonomy" id="4217"/>
    <lineage>
        <taxon>Eukaryota</taxon>
        <taxon>Viridiplantae</taxon>
        <taxon>Streptophyta</taxon>
        <taxon>Embryophyta</taxon>
        <taxon>Tracheophyta</taxon>
        <taxon>Spermatophyta</taxon>
        <taxon>Magnoliopsida</taxon>
        <taxon>eudicotyledons</taxon>
        <taxon>Gunneridae</taxon>
        <taxon>Pentapetalae</taxon>
        <taxon>asterids</taxon>
        <taxon>campanulids</taxon>
        <taxon>Asterales</taxon>
        <taxon>Asteraceae</taxon>
        <taxon>Carduoideae</taxon>
        <taxon>Cardueae</taxon>
        <taxon>Arctiinae</taxon>
        <taxon>Arctium</taxon>
    </lineage>
</organism>
<accession>A0ACB9A199</accession>
<sequence>MTKDMAQEDVNDIFTTLSQHEDEVKQLGAENKMVKDSLALMSERKKGSSFKSSSSYKSKSRKSRALLTEVTDSSTDNSSTEKKILQAEV</sequence>
<comment type="caution">
    <text evidence="1">The sequence shown here is derived from an EMBL/GenBank/DDBJ whole genome shotgun (WGS) entry which is preliminary data.</text>
</comment>
<keyword evidence="2" id="KW-1185">Reference proteome</keyword>
<evidence type="ECO:0000313" key="1">
    <source>
        <dbReference type="EMBL" id="KAI3702160.1"/>
    </source>
</evidence>
<reference evidence="1 2" key="2">
    <citation type="journal article" date="2022" name="Mol. Ecol. Resour.">
        <title>The genomes of chicory, endive, great burdock and yacon provide insights into Asteraceae paleo-polyploidization history and plant inulin production.</title>
        <authorList>
            <person name="Fan W."/>
            <person name="Wang S."/>
            <person name="Wang H."/>
            <person name="Wang A."/>
            <person name="Jiang F."/>
            <person name="Liu H."/>
            <person name="Zhao H."/>
            <person name="Xu D."/>
            <person name="Zhang Y."/>
        </authorList>
    </citation>
    <scope>NUCLEOTIDE SEQUENCE [LARGE SCALE GENOMIC DNA]</scope>
    <source>
        <strain evidence="2">cv. Niubang</strain>
    </source>
</reference>
<proteinExistence type="predicted"/>
<name>A0ACB9A199_ARCLA</name>
<dbReference type="Proteomes" id="UP001055879">
    <property type="component" value="Linkage Group LG09"/>
</dbReference>
<evidence type="ECO:0000313" key="2">
    <source>
        <dbReference type="Proteomes" id="UP001055879"/>
    </source>
</evidence>
<protein>
    <submittedName>
        <fullName evidence="1">Uncharacterized protein</fullName>
    </submittedName>
</protein>
<gene>
    <name evidence="1" type="ORF">L6452_27886</name>
</gene>